<keyword evidence="3 14" id="KW-0813">Transport</keyword>
<keyword evidence="9" id="KW-0406">Ion transport</keyword>
<keyword evidence="4 14" id="KW-1134">Transmembrane beta strand</keyword>
<evidence type="ECO:0000256" key="16">
    <source>
        <dbReference type="RuleBase" id="RU003357"/>
    </source>
</evidence>
<evidence type="ECO:0000256" key="6">
    <source>
        <dbReference type="ARBA" id="ARBA00022692"/>
    </source>
</evidence>
<evidence type="ECO:0000256" key="7">
    <source>
        <dbReference type="ARBA" id="ARBA00022729"/>
    </source>
</evidence>
<dbReference type="InterPro" id="IPR037066">
    <property type="entry name" value="Plug_dom_sf"/>
</dbReference>
<keyword evidence="11 14" id="KW-0472">Membrane</keyword>
<reference evidence="18 19" key="1">
    <citation type="submission" date="2018-07" db="EMBL/GenBank/DDBJ databases">
        <authorList>
            <person name="Peeters C."/>
        </authorList>
    </citation>
    <scope>NUCLEOTIDE SEQUENCE [LARGE SCALE GENOMIC DNA]</scope>
    <source>
        <strain evidence="18 19">LMG 30378</strain>
    </source>
</reference>
<dbReference type="GO" id="GO:0015344">
    <property type="term" value="F:siderophore uptake transmembrane transporter activity"/>
    <property type="evidence" value="ECO:0007669"/>
    <property type="project" value="TreeGrafter"/>
</dbReference>
<accession>A0A446CS71</accession>
<dbReference type="RefSeq" id="WP_244235113.1">
    <property type="nucleotide sequence ID" value="NZ_UFQC01000025.1"/>
</dbReference>
<comment type="subcellular location">
    <subcellularLocation>
        <location evidence="1 14">Cell outer membrane</location>
        <topology evidence="1 14">Multi-pass membrane protein</topology>
    </subcellularLocation>
</comment>
<evidence type="ECO:0000256" key="13">
    <source>
        <dbReference type="ARBA" id="ARBA00023237"/>
    </source>
</evidence>
<keyword evidence="10 16" id="KW-0798">TonB box</keyword>
<evidence type="ECO:0000256" key="11">
    <source>
        <dbReference type="ARBA" id="ARBA00023136"/>
    </source>
</evidence>
<dbReference type="InterPro" id="IPR039426">
    <property type="entry name" value="TonB-dep_rcpt-like"/>
</dbReference>
<dbReference type="PANTHER" id="PTHR32552">
    <property type="entry name" value="FERRICHROME IRON RECEPTOR-RELATED"/>
    <property type="match status" value="1"/>
</dbReference>
<evidence type="ECO:0000313" key="18">
    <source>
        <dbReference type="EMBL" id="SSW70671.1"/>
    </source>
</evidence>
<protein>
    <submittedName>
        <fullName evidence="18">Ferripyoverdine receptor</fullName>
    </submittedName>
</protein>
<keyword evidence="8" id="KW-0408">Iron</keyword>
<feature type="short sequence motif" description="TonB C-terminal box" evidence="15">
    <location>
        <begin position="813"/>
        <end position="830"/>
    </location>
</feature>
<dbReference type="SMART" id="SM00965">
    <property type="entry name" value="STN"/>
    <property type="match status" value="1"/>
</dbReference>
<feature type="domain" description="Secretin/TonB short N-terminal" evidence="17">
    <location>
        <begin position="72"/>
        <end position="122"/>
    </location>
</feature>
<dbReference type="InterPro" id="IPR000531">
    <property type="entry name" value="Beta-barrel_TonB"/>
</dbReference>
<dbReference type="InterPro" id="IPR012910">
    <property type="entry name" value="Plug_dom"/>
</dbReference>
<keyword evidence="5" id="KW-0410">Iron transport</keyword>
<evidence type="ECO:0000256" key="12">
    <source>
        <dbReference type="ARBA" id="ARBA00023170"/>
    </source>
</evidence>
<dbReference type="Gene3D" id="2.170.130.10">
    <property type="entry name" value="TonB-dependent receptor, plug domain"/>
    <property type="match status" value="1"/>
</dbReference>
<dbReference type="GO" id="GO:0038023">
    <property type="term" value="F:signaling receptor activity"/>
    <property type="evidence" value="ECO:0007669"/>
    <property type="project" value="InterPro"/>
</dbReference>
<evidence type="ECO:0000313" key="19">
    <source>
        <dbReference type="Proteomes" id="UP000289465"/>
    </source>
</evidence>
<evidence type="ECO:0000256" key="4">
    <source>
        <dbReference type="ARBA" id="ARBA00022452"/>
    </source>
</evidence>
<dbReference type="InterPro" id="IPR011662">
    <property type="entry name" value="Secretin/TonB_short_N"/>
</dbReference>
<organism evidence="18 19">
    <name type="scientific">Achromobacter veterisilvae</name>
    <dbReference type="NCBI Taxonomy" id="2069367"/>
    <lineage>
        <taxon>Bacteria</taxon>
        <taxon>Pseudomonadati</taxon>
        <taxon>Pseudomonadota</taxon>
        <taxon>Betaproteobacteria</taxon>
        <taxon>Burkholderiales</taxon>
        <taxon>Alcaligenaceae</taxon>
        <taxon>Achromobacter</taxon>
    </lineage>
</organism>
<dbReference type="Pfam" id="PF07660">
    <property type="entry name" value="STN"/>
    <property type="match status" value="1"/>
</dbReference>
<evidence type="ECO:0000256" key="8">
    <source>
        <dbReference type="ARBA" id="ARBA00023004"/>
    </source>
</evidence>
<dbReference type="EMBL" id="UFQC01000025">
    <property type="protein sequence ID" value="SSW70671.1"/>
    <property type="molecule type" value="Genomic_DNA"/>
</dbReference>
<comment type="similarity">
    <text evidence="2 14 16">Belongs to the TonB-dependent receptor family.</text>
</comment>
<dbReference type="CDD" id="cd01347">
    <property type="entry name" value="ligand_gated_channel"/>
    <property type="match status" value="1"/>
</dbReference>
<evidence type="ECO:0000256" key="2">
    <source>
        <dbReference type="ARBA" id="ARBA00009810"/>
    </source>
</evidence>
<gene>
    <name evidence="18" type="primary">fpvA_7</name>
    <name evidence="18" type="ORF">AVE30378_04194</name>
</gene>
<dbReference type="Pfam" id="PF00593">
    <property type="entry name" value="TonB_dep_Rec_b-barrel"/>
    <property type="match status" value="1"/>
</dbReference>
<keyword evidence="7" id="KW-0732">Signal</keyword>
<keyword evidence="6 14" id="KW-0812">Transmembrane</keyword>
<dbReference type="GO" id="GO:0009279">
    <property type="term" value="C:cell outer membrane"/>
    <property type="evidence" value="ECO:0007669"/>
    <property type="project" value="UniProtKB-SubCell"/>
</dbReference>
<dbReference type="PROSITE" id="PS01156">
    <property type="entry name" value="TONB_DEPENDENT_REC_2"/>
    <property type="match status" value="1"/>
</dbReference>
<evidence type="ECO:0000259" key="17">
    <source>
        <dbReference type="SMART" id="SM00965"/>
    </source>
</evidence>
<dbReference type="NCBIfam" id="TIGR01783">
    <property type="entry name" value="TonB-siderophor"/>
    <property type="match status" value="1"/>
</dbReference>
<keyword evidence="12 18" id="KW-0675">Receptor</keyword>
<dbReference type="InterPro" id="IPR010917">
    <property type="entry name" value="TonB_rcpt_CS"/>
</dbReference>
<proteinExistence type="inferred from homology"/>
<dbReference type="FunFam" id="2.170.130.10:FF:000010">
    <property type="entry name" value="Ferripyoverdine receptor"/>
    <property type="match status" value="1"/>
</dbReference>
<dbReference type="PANTHER" id="PTHR32552:SF74">
    <property type="entry name" value="HYDROXAMATE SIDEROPHORE RECEPTOR FHUE"/>
    <property type="match status" value="1"/>
</dbReference>
<dbReference type="InterPro" id="IPR036942">
    <property type="entry name" value="Beta-barrel_TonB_sf"/>
</dbReference>
<dbReference type="Gene3D" id="2.40.170.20">
    <property type="entry name" value="TonB-dependent receptor, beta-barrel domain"/>
    <property type="match status" value="1"/>
</dbReference>
<dbReference type="SUPFAM" id="SSF56935">
    <property type="entry name" value="Porins"/>
    <property type="match status" value="1"/>
</dbReference>
<dbReference type="PROSITE" id="PS52016">
    <property type="entry name" value="TONB_DEPENDENT_REC_3"/>
    <property type="match status" value="1"/>
</dbReference>
<evidence type="ECO:0000256" key="10">
    <source>
        <dbReference type="ARBA" id="ARBA00023077"/>
    </source>
</evidence>
<evidence type="ECO:0000256" key="9">
    <source>
        <dbReference type="ARBA" id="ARBA00023065"/>
    </source>
</evidence>
<dbReference type="Pfam" id="PF07715">
    <property type="entry name" value="Plug"/>
    <property type="match status" value="1"/>
</dbReference>
<evidence type="ECO:0000256" key="14">
    <source>
        <dbReference type="PROSITE-ProRule" id="PRU01360"/>
    </source>
</evidence>
<keyword evidence="13 14" id="KW-0998">Cell outer membrane</keyword>
<evidence type="ECO:0000256" key="15">
    <source>
        <dbReference type="PROSITE-ProRule" id="PRU10144"/>
    </source>
</evidence>
<evidence type="ECO:0000256" key="3">
    <source>
        <dbReference type="ARBA" id="ARBA00022448"/>
    </source>
</evidence>
<dbReference type="Proteomes" id="UP000289465">
    <property type="component" value="Unassembled WGS sequence"/>
</dbReference>
<dbReference type="AlphaFoldDB" id="A0A446CS71"/>
<dbReference type="InterPro" id="IPR010105">
    <property type="entry name" value="TonB_sidphr_rcpt"/>
</dbReference>
<evidence type="ECO:0000256" key="1">
    <source>
        <dbReference type="ARBA" id="ARBA00004571"/>
    </source>
</evidence>
<evidence type="ECO:0000256" key="5">
    <source>
        <dbReference type="ARBA" id="ARBA00022496"/>
    </source>
</evidence>
<dbReference type="Gene3D" id="3.55.50.30">
    <property type="match status" value="1"/>
</dbReference>
<dbReference type="GO" id="GO:0015891">
    <property type="term" value="P:siderophore transport"/>
    <property type="evidence" value="ECO:0007669"/>
    <property type="project" value="InterPro"/>
</dbReference>
<sequence length="830" mass="89908">MNSHSRITPRAPRARRRPAAATLGSLAIAVGLALTGGLAAAPVHAQASAVQVDIASQPLSEALLELAEQTRLQILFAPDIVAGKTAPALRGSFTADQALAALLKGTGLRYQRQGDRFMLTAGEPDMLNAVTVIGMAERHSMTEGTGSYTTRISSIASKTEQSFREIPQSVSVVTRQQMEDQNITDIRQAMLAVPGVTYNGVDFYSRGFAITSMQIDGGAPLALGSYNYDPQQQMAFYDRVEVMRGASGLLGGVGDPGGIINLVRKKPLAQDQLKVSLAAGSWDDLRTEIDASGKLAANGKLRGRGVFSYQNSDSYIDHRHTERPAVYGVLEADLGPDTLLTVGGSYSQINNDGAPPTLPRYSNGADLGLSRSANLSQPWAYDDTDRWEVFGQLEHRFRNGWIAKLNATHTDQKTDRMWNYTSGSVDPVTLGGLTWGAGTAKSSNRQDMVDANLSGTFAVLGRTHEFVVGADWQRVRSDWVNSNLAVNYRDPVDPFNPGAWNPGRTDADYNYSAHYGPWGQEQVGGYALLRLHPTDSLSVVAGARISRYEFSQIINTKRGAADWQVFQDAKFNEATEITPYGGLIYDLNEQWSVYGSYSAIYKPQPLVMQGPQPGSALPPIKGKSFEAGIKGELFDGAANATFSLFNVERTGTAVLDPAYESSSSAYDGNCCYLAQGKVVSRGVDLELGGEIATGWQVTAGYTFNTTKDKSTGTRYSSVTPKHLFKLATAYRLPGDLAKWTVGGSMLLQSASYVSGTARDASGDFVPFDFNQGGYAILNAMVRYQITPHWNMTLNVNNLTDRVYYQQIGTLNGNNVYGTPRNAMLTLRGTF</sequence>
<name>A0A446CS71_9BURK</name>